<name>A0A8H4QZD8_9AGAR</name>
<comment type="caution">
    <text evidence="1">The sequence shown here is derived from an EMBL/GenBank/DDBJ whole genome shotgun (WGS) entry which is preliminary data.</text>
</comment>
<evidence type="ECO:0000313" key="1">
    <source>
        <dbReference type="EMBL" id="KAF4619614.1"/>
    </source>
</evidence>
<organism evidence="1 2">
    <name type="scientific">Agrocybe pediades</name>
    <dbReference type="NCBI Taxonomy" id="84607"/>
    <lineage>
        <taxon>Eukaryota</taxon>
        <taxon>Fungi</taxon>
        <taxon>Dikarya</taxon>
        <taxon>Basidiomycota</taxon>
        <taxon>Agaricomycotina</taxon>
        <taxon>Agaricomycetes</taxon>
        <taxon>Agaricomycetidae</taxon>
        <taxon>Agaricales</taxon>
        <taxon>Agaricineae</taxon>
        <taxon>Strophariaceae</taxon>
        <taxon>Agrocybe</taxon>
    </lineage>
</organism>
<dbReference type="Proteomes" id="UP000521872">
    <property type="component" value="Unassembled WGS sequence"/>
</dbReference>
<sequence length="814" mass="93154">MSFIPKHYAMDDAQKQGGRLQAVESQLYYSPNSTRTLSHIPPPHVTHDRPMKNPFLPTPDERGRYAFESIKVSDYHSPLWWSSQFEWAAFIPRHSVFKGPIFGTLKHSPDLQELYHHGTHGFGMQPLQMHEWNDLAEDLSLAIVTLAKHSGTSLLLPVLPSIFGYRNFFDTGQEALHNIERSREWFSLWIGALCYVVAAVNAKTKLQPDSNSWEEILVQRGCHRLWIEGVSSSGCFETSVDRAGLLLCLDHDKHRIDFFLDNNVPVWYKWNDALKHLSFGPTNDQQESFLKEPSSPPVQQPPWVEFFAKRALENQRTESLETLEQKQRRHSRMLQLPMSTANVFEWVQDESDTWKRKSVSKTVNRSTLELYGSSCVRYDPFRNEFDCCRMFDPGTESSRTIVRTMASFTGEDVRTYQCINNLPSTFSNPYGNSVKFDDSPSPHLTSLPNIDTLESHIRTICALHFGFTGPPPNAHPAQPFDISAQKNFLKLLGIQWTEKRAEIFKKGSMASMHDFLDSLAAKRFSSIRQDEWDLPREHRATMHLNIRLKTIRKLAAGTKIYYMFLLPDDGDWHITTTYAAHALMLCRLAHQYNSQDLAMYMLNQGMPFHTMQSAKSLPRAPPSSVTSALHTPRREKDHIFTVKDYQVFSERLKAYTAQSPRAARAALKRGGYTWRSCTHVLFSTVLDGPMVWSTDHDEYICAIDINTGIEYIDDKLTDKELELFCGMYICSTGRGSQIAKKSWFPLAFTFENSGLDYGFWTENSENIFKIVSDNVAKRQPISLSLWASRLKGSKQLKILLASSNEAAAKLITGW</sequence>
<proteinExistence type="predicted"/>
<gene>
    <name evidence="1" type="ORF">D9613_005570</name>
</gene>
<evidence type="ECO:0000313" key="2">
    <source>
        <dbReference type="Proteomes" id="UP000521872"/>
    </source>
</evidence>
<accession>A0A8H4QZD8</accession>
<reference evidence="1 2" key="1">
    <citation type="submission" date="2019-12" db="EMBL/GenBank/DDBJ databases">
        <authorList>
            <person name="Floudas D."/>
            <person name="Bentzer J."/>
            <person name="Ahren D."/>
            <person name="Johansson T."/>
            <person name="Persson P."/>
            <person name="Tunlid A."/>
        </authorList>
    </citation>
    <scope>NUCLEOTIDE SEQUENCE [LARGE SCALE GENOMIC DNA]</scope>
    <source>
        <strain evidence="1 2">CBS 102.39</strain>
    </source>
</reference>
<protein>
    <submittedName>
        <fullName evidence="1">Uncharacterized protein</fullName>
    </submittedName>
</protein>
<dbReference type="EMBL" id="JAACJL010000016">
    <property type="protein sequence ID" value="KAF4619614.1"/>
    <property type="molecule type" value="Genomic_DNA"/>
</dbReference>
<dbReference type="AlphaFoldDB" id="A0A8H4QZD8"/>
<keyword evidence="2" id="KW-1185">Reference proteome</keyword>